<evidence type="ECO:0008006" key="3">
    <source>
        <dbReference type="Google" id="ProtNLM"/>
    </source>
</evidence>
<evidence type="ECO:0000313" key="2">
    <source>
        <dbReference type="Proteomes" id="UP000002774"/>
    </source>
</evidence>
<dbReference type="EMBL" id="CM001403">
    <property type="protein sequence ID" value="EHQ25824.1"/>
    <property type="molecule type" value="Genomic_DNA"/>
</dbReference>
<dbReference type="OrthoDB" id="597504at2"/>
<dbReference type="HOGENOM" id="CLU_055789_2_1_10"/>
<evidence type="ECO:0000313" key="1">
    <source>
        <dbReference type="EMBL" id="EHQ25824.1"/>
    </source>
</evidence>
<organism evidence="1 2">
    <name type="scientific">Mucilaginibacter paludis DSM 18603</name>
    <dbReference type="NCBI Taxonomy" id="714943"/>
    <lineage>
        <taxon>Bacteria</taxon>
        <taxon>Pseudomonadati</taxon>
        <taxon>Bacteroidota</taxon>
        <taxon>Sphingobacteriia</taxon>
        <taxon>Sphingobacteriales</taxon>
        <taxon>Sphingobacteriaceae</taxon>
        <taxon>Mucilaginibacter</taxon>
    </lineage>
</organism>
<sequence length="207" mass="22452">MAQEVGSGPIINQKSVQLTVGTQGVGGDFSYGVLKKLALRVGGSFIPVTANNVLKISGFNSNNKVTASFYNAHLLADFTPFESIRSLRLVGGAAYFFKAAGNFDIQPTDTYTYGQLALSKDDVGEVHMNADWKGVAPYLGIGIVKVFPRHLFNVNIDLGSYYLPTPHSTIIGTGLLEGNSSQTAQLDKNIHNYRFLPVVQLNFSFKI</sequence>
<reference evidence="1" key="1">
    <citation type="submission" date="2011-09" db="EMBL/GenBank/DDBJ databases">
        <title>The permanent draft genome of Mucilaginibacter paludis DSM 18603.</title>
        <authorList>
            <consortium name="US DOE Joint Genome Institute (JGI-PGF)"/>
            <person name="Lucas S."/>
            <person name="Han J."/>
            <person name="Lapidus A."/>
            <person name="Bruce D."/>
            <person name="Goodwin L."/>
            <person name="Pitluck S."/>
            <person name="Peters L."/>
            <person name="Kyrpides N."/>
            <person name="Mavromatis K."/>
            <person name="Ivanova N."/>
            <person name="Mikhailova N."/>
            <person name="Held B."/>
            <person name="Detter J.C."/>
            <person name="Tapia R."/>
            <person name="Han C."/>
            <person name="Land M."/>
            <person name="Hauser L."/>
            <person name="Markowitz V."/>
            <person name="Cheng J.-F."/>
            <person name="Hugenholtz P."/>
            <person name="Woyke T."/>
            <person name="Wu D."/>
            <person name="Tindall B."/>
            <person name="Brambilla E."/>
            <person name="Klenk H.-P."/>
            <person name="Eisen J.A."/>
        </authorList>
    </citation>
    <scope>NUCLEOTIDE SEQUENCE [LARGE SCALE GENOMIC DNA]</scope>
    <source>
        <strain evidence="1">DSM 18603</strain>
    </source>
</reference>
<dbReference type="STRING" id="714943.Mucpa_1667"/>
<protein>
    <recommendedName>
        <fullName evidence="3">Outer membrane protein beta-barrel domain-containing protein</fullName>
    </recommendedName>
</protein>
<name>H1Y6I0_9SPHI</name>
<dbReference type="Gene3D" id="2.40.160.170">
    <property type="match status" value="1"/>
</dbReference>
<accession>H1Y6I0</accession>
<dbReference type="eggNOG" id="ENOG5032ZCE">
    <property type="taxonomic scope" value="Bacteria"/>
</dbReference>
<dbReference type="Proteomes" id="UP000002774">
    <property type="component" value="Chromosome"/>
</dbReference>
<gene>
    <name evidence="1" type="ORF">Mucpa_1667</name>
</gene>
<dbReference type="AlphaFoldDB" id="H1Y6I0"/>
<proteinExistence type="predicted"/>
<keyword evidence="2" id="KW-1185">Reference proteome</keyword>